<dbReference type="CDD" id="cd02110">
    <property type="entry name" value="SO_family_Moco_dimer"/>
    <property type="match status" value="1"/>
</dbReference>
<evidence type="ECO:0000259" key="6">
    <source>
        <dbReference type="Pfam" id="PF03404"/>
    </source>
</evidence>
<evidence type="ECO:0000256" key="4">
    <source>
        <dbReference type="ARBA" id="ARBA00023002"/>
    </source>
</evidence>
<evidence type="ECO:0000313" key="7">
    <source>
        <dbReference type="EMBL" id="ASJ73681.1"/>
    </source>
</evidence>
<dbReference type="Pfam" id="PF00174">
    <property type="entry name" value="Oxidored_molyb"/>
    <property type="match status" value="1"/>
</dbReference>
<name>A0A2Z2NUG9_9GAMM</name>
<dbReference type="PANTHER" id="PTHR19372:SF7">
    <property type="entry name" value="SULFITE OXIDASE, MITOCHONDRIAL"/>
    <property type="match status" value="1"/>
</dbReference>
<evidence type="ECO:0000256" key="3">
    <source>
        <dbReference type="ARBA" id="ARBA00022723"/>
    </source>
</evidence>
<keyword evidence="3" id="KW-0479">Metal-binding</keyword>
<keyword evidence="8" id="KW-1185">Reference proteome</keyword>
<dbReference type="SUPFAM" id="SSF56524">
    <property type="entry name" value="Oxidoreductase molybdopterin-binding domain"/>
    <property type="match status" value="1"/>
</dbReference>
<evidence type="ECO:0000256" key="1">
    <source>
        <dbReference type="ARBA" id="ARBA00001924"/>
    </source>
</evidence>
<dbReference type="Pfam" id="PF03404">
    <property type="entry name" value="Mo-co_dimer"/>
    <property type="match status" value="1"/>
</dbReference>
<dbReference type="AlphaFoldDB" id="A0A2Z2NUG9"/>
<gene>
    <name evidence="7" type="primary">yedY</name>
    <name evidence="7" type="ORF">IMCC3135_18010</name>
</gene>
<dbReference type="Gene3D" id="3.90.420.10">
    <property type="entry name" value="Oxidoreductase, molybdopterin-binding domain"/>
    <property type="match status" value="1"/>
</dbReference>
<dbReference type="KEGG" id="gai:IMCC3135_18010"/>
<dbReference type="EC" id="1.8.-.-" evidence="7"/>
<dbReference type="GO" id="GO:0030151">
    <property type="term" value="F:molybdenum ion binding"/>
    <property type="evidence" value="ECO:0007669"/>
    <property type="project" value="InterPro"/>
</dbReference>
<keyword evidence="2" id="KW-0500">Molybdenum</keyword>
<comment type="cofactor">
    <cofactor evidence="1">
        <name>Mo-molybdopterin</name>
        <dbReference type="ChEBI" id="CHEBI:71302"/>
    </cofactor>
</comment>
<dbReference type="InterPro" id="IPR014756">
    <property type="entry name" value="Ig_E-set"/>
</dbReference>
<dbReference type="InterPro" id="IPR005066">
    <property type="entry name" value="MoCF_OxRdtse_dimer"/>
</dbReference>
<sequence length="368" mass="40943">MSYLSDIFKNFGTRPDTRDGIFSEDEVRLSNRNSGILLETLKYNITPTGLHYLLIHFDVPSINAQSHTLEFGKGFDAPFSLSVDDIRVLPQHTMPVTLECAGNGRTGLSPRTHSMPWGVEAVGTSEWTGTPLAPLIERAQPKAGTIEISFTGADCGFDKGVEHAFGRSLTLEQIESMDVLLVHEMNGQPLLPQHGAPLRIIVPGWYGMASVKWLTTIEALDSPYQGFQQVRTYRYRDHKNDPGRPVTAMRVKSLMTPPGIPDWTTRLRHIRSGPVTVIGRAWSGDGATIEKVEFHDGQHWKVAELTPPQGQYDWTQWTIAWDARPGEHVLSCRATDSNGDSQPLEPRWDASGFGNNAVQKVQVYVDDV</sequence>
<dbReference type="RefSeq" id="WP_088918823.1">
    <property type="nucleotide sequence ID" value="NZ_CP018632.1"/>
</dbReference>
<evidence type="ECO:0000256" key="2">
    <source>
        <dbReference type="ARBA" id="ARBA00022505"/>
    </source>
</evidence>
<dbReference type="GO" id="GO:0020037">
    <property type="term" value="F:heme binding"/>
    <property type="evidence" value="ECO:0007669"/>
    <property type="project" value="TreeGrafter"/>
</dbReference>
<dbReference type="PRINTS" id="PR00407">
    <property type="entry name" value="EUMOPTERIN"/>
</dbReference>
<accession>A0A2Z2NUG9</accession>
<dbReference type="InterPro" id="IPR036374">
    <property type="entry name" value="OxRdtase_Mopterin-bd_sf"/>
</dbReference>
<evidence type="ECO:0000259" key="5">
    <source>
        <dbReference type="Pfam" id="PF00174"/>
    </source>
</evidence>
<dbReference type="PANTHER" id="PTHR19372">
    <property type="entry name" value="SULFITE REDUCTASE"/>
    <property type="match status" value="1"/>
</dbReference>
<evidence type="ECO:0000313" key="8">
    <source>
        <dbReference type="Proteomes" id="UP000250079"/>
    </source>
</evidence>
<reference evidence="7 8" key="1">
    <citation type="submission" date="2016-12" db="EMBL/GenBank/DDBJ databases">
        <authorList>
            <person name="Song W.-J."/>
            <person name="Kurnit D.M."/>
        </authorList>
    </citation>
    <scope>NUCLEOTIDE SEQUENCE [LARGE SCALE GENOMIC DNA]</scope>
    <source>
        <strain evidence="7 8">IMCC3135</strain>
    </source>
</reference>
<dbReference type="Gene3D" id="2.60.40.650">
    <property type="match status" value="1"/>
</dbReference>
<dbReference type="Proteomes" id="UP000250079">
    <property type="component" value="Chromosome"/>
</dbReference>
<feature type="domain" description="Moybdenum cofactor oxidoreductase dimerisation" evidence="6">
    <location>
        <begin position="247"/>
        <end position="364"/>
    </location>
</feature>
<protein>
    <submittedName>
        <fullName evidence="7">Sulfoxide reductase catalytic subunit YedY</fullName>
        <ecNumber evidence="7">1.8.-.-</ecNumber>
    </submittedName>
</protein>
<dbReference type="GO" id="GO:0043546">
    <property type="term" value="F:molybdopterin cofactor binding"/>
    <property type="evidence" value="ECO:0007669"/>
    <property type="project" value="TreeGrafter"/>
</dbReference>
<dbReference type="InterPro" id="IPR000572">
    <property type="entry name" value="OxRdtase_Mopterin-bd_dom"/>
</dbReference>
<dbReference type="EMBL" id="CP018632">
    <property type="protein sequence ID" value="ASJ73681.1"/>
    <property type="molecule type" value="Genomic_DNA"/>
</dbReference>
<keyword evidence="4 7" id="KW-0560">Oxidoreductase</keyword>
<dbReference type="GO" id="GO:0008482">
    <property type="term" value="F:sulfite oxidase activity"/>
    <property type="evidence" value="ECO:0007669"/>
    <property type="project" value="TreeGrafter"/>
</dbReference>
<organism evidence="7 8">
    <name type="scientific">Granulosicoccus antarcticus IMCC3135</name>
    <dbReference type="NCBI Taxonomy" id="1192854"/>
    <lineage>
        <taxon>Bacteria</taxon>
        <taxon>Pseudomonadati</taxon>
        <taxon>Pseudomonadota</taxon>
        <taxon>Gammaproteobacteria</taxon>
        <taxon>Chromatiales</taxon>
        <taxon>Granulosicoccaceae</taxon>
        <taxon>Granulosicoccus</taxon>
    </lineage>
</organism>
<dbReference type="OrthoDB" id="9795587at2"/>
<dbReference type="SUPFAM" id="SSF81296">
    <property type="entry name" value="E set domains"/>
    <property type="match status" value="1"/>
</dbReference>
<feature type="domain" description="Oxidoreductase molybdopterin-binding" evidence="5">
    <location>
        <begin position="56"/>
        <end position="227"/>
    </location>
</feature>
<proteinExistence type="predicted"/>
<dbReference type="InterPro" id="IPR008335">
    <property type="entry name" value="Mopterin_OxRdtase_euk"/>
</dbReference>
<dbReference type="GO" id="GO:0006790">
    <property type="term" value="P:sulfur compound metabolic process"/>
    <property type="evidence" value="ECO:0007669"/>
    <property type="project" value="TreeGrafter"/>
</dbReference>